<name>A0ABD3TG12_9LAMI</name>
<feature type="signal peptide" evidence="2">
    <location>
        <begin position="1"/>
        <end position="19"/>
    </location>
</feature>
<evidence type="ECO:0000256" key="1">
    <source>
        <dbReference type="SAM" id="Phobius"/>
    </source>
</evidence>
<organism evidence="3 4">
    <name type="scientific">Penstemon smallii</name>
    <dbReference type="NCBI Taxonomy" id="265156"/>
    <lineage>
        <taxon>Eukaryota</taxon>
        <taxon>Viridiplantae</taxon>
        <taxon>Streptophyta</taxon>
        <taxon>Embryophyta</taxon>
        <taxon>Tracheophyta</taxon>
        <taxon>Spermatophyta</taxon>
        <taxon>Magnoliopsida</taxon>
        <taxon>eudicotyledons</taxon>
        <taxon>Gunneridae</taxon>
        <taxon>Pentapetalae</taxon>
        <taxon>asterids</taxon>
        <taxon>lamiids</taxon>
        <taxon>Lamiales</taxon>
        <taxon>Plantaginaceae</taxon>
        <taxon>Cheloneae</taxon>
        <taxon>Penstemon</taxon>
    </lineage>
</organism>
<sequence length="119" mass="13320">MSSLALLCIFLVATQFTPAFTLHHPQMIIRTRDLKISFNFNLTDGLPVVNLETQRELSQIISTEKRQKGIGSYGGGNVVHRRPAQKGAAIVLYRPSFFISSTIVVLTFFIVLVLPFHFA</sequence>
<gene>
    <name evidence="3" type="ORF">ACJIZ3_010199</name>
</gene>
<reference evidence="3 4" key="1">
    <citation type="submission" date="2024-12" db="EMBL/GenBank/DDBJ databases">
        <title>The unique morphological basis and parallel evolutionary history of personate flowers in Penstemon.</title>
        <authorList>
            <person name="Depatie T.H."/>
            <person name="Wessinger C.A."/>
        </authorList>
    </citation>
    <scope>NUCLEOTIDE SEQUENCE [LARGE SCALE GENOMIC DNA]</scope>
    <source>
        <strain evidence="3">WTNN_2</strain>
        <tissue evidence="3">Leaf</tissue>
    </source>
</reference>
<proteinExistence type="predicted"/>
<keyword evidence="1" id="KW-0472">Membrane</keyword>
<keyword evidence="4" id="KW-1185">Reference proteome</keyword>
<keyword evidence="1" id="KW-1133">Transmembrane helix</keyword>
<evidence type="ECO:0000313" key="3">
    <source>
        <dbReference type="EMBL" id="KAL3835463.1"/>
    </source>
</evidence>
<protein>
    <recommendedName>
        <fullName evidence="5">Transmembrane protein</fullName>
    </recommendedName>
</protein>
<dbReference type="Proteomes" id="UP001634393">
    <property type="component" value="Unassembled WGS sequence"/>
</dbReference>
<dbReference type="AlphaFoldDB" id="A0ABD3TG12"/>
<feature type="chain" id="PRO_5044810470" description="Transmembrane protein" evidence="2">
    <location>
        <begin position="20"/>
        <end position="119"/>
    </location>
</feature>
<evidence type="ECO:0000256" key="2">
    <source>
        <dbReference type="SAM" id="SignalP"/>
    </source>
</evidence>
<feature type="transmembrane region" description="Helical" evidence="1">
    <location>
        <begin position="97"/>
        <end position="118"/>
    </location>
</feature>
<comment type="caution">
    <text evidence="3">The sequence shown here is derived from an EMBL/GenBank/DDBJ whole genome shotgun (WGS) entry which is preliminary data.</text>
</comment>
<dbReference type="EMBL" id="JBJXBP010000004">
    <property type="protein sequence ID" value="KAL3835463.1"/>
    <property type="molecule type" value="Genomic_DNA"/>
</dbReference>
<evidence type="ECO:0000313" key="4">
    <source>
        <dbReference type="Proteomes" id="UP001634393"/>
    </source>
</evidence>
<keyword evidence="1" id="KW-0812">Transmembrane</keyword>
<keyword evidence="2" id="KW-0732">Signal</keyword>
<evidence type="ECO:0008006" key="5">
    <source>
        <dbReference type="Google" id="ProtNLM"/>
    </source>
</evidence>
<accession>A0ABD3TG12</accession>